<organism evidence="1 2">
    <name type="scientific">Ochrobactrum quorumnocens</name>
    <dbReference type="NCBI Taxonomy" id="271865"/>
    <lineage>
        <taxon>Bacteria</taxon>
        <taxon>Pseudomonadati</taxon>
        <taxon>Pseudomonadota</taxon>
        <taxon>Alphaproteobacteria</taxon>
        <taxon>Hyphomicrobiales</taxon>
        <taxon>Brucellaceae</taxon>
        <taxon>Brucella/Ochrobactrum group</taxon>
        <taxon>Ochrobactrum</taxon>
    </lineage>
</organism>
<dbReference type="KEGG" id="och:CES85_2498"/>
<proteinExistence type="predicted"/>
<reference evidence="1 2" key="1">
    <citation type="submission" date="2017-07" db="EMBL/GenBank/DDBJ databases">
        <title>Phylogenetic study on the rhizospheric bacterium Ochrobactrum sp. A44.</title>
        <authorList>
            <person name="Krzyzanowska D.M."/>
            <person name="Ossowicki A."/>
            <person name="Rajewska M."/>
            <person name="Maciag T."/>
            <person name="Kaczynski Z."/>
            <person name="Czerwicka M."/>
            <person name="Jafra S."/>
        </authorList>
    </citation>
    <scope>NUCLEOTIDE SEQUENCE [LARGE SCALE GENOMIC DNA]</scope>
    <source>
        <strain evidence="1 2">A44</strain>
    </source>
</reference>
<evidence type="ECO:0000313" key="2">
    <source>
        <dbReference type="Proteomes" id="UP000215256"/>
    </source>
</evidence>
<dbReference type="AlphaFoldDB" id="A0A248UHW8"/>
<gene>
    <name evidence="1" type="ORF">CES85_2498</name>
</gene>
<evidence type="ECO:0000313" key="1">
    <source>
        <dbReference type="EMBL" id="ASV85889.1"/>
    </source>
</evidence>
<name>A0A248UHW8_9HYPH</name>
<dbReference type="Proteomes" id="UP000215256">
    <property type="component" value="Chromosome 1"/>
</dbReference>
<accession>A0A248UHW8</accession>
<dbReference type="EMBL" id="CP022604">
    <property type="protein sequence ID" value="ASV85889.1"/>
    <property type="molecule type" value="Genomic_DNA"/>
</dbReference>
<protein>
    <submittedName>
        <fullName evidence="1">Uncharacterized protein</fullName>
    </submittedName>
</protein>
<sequence length="71" mass="7729">MDYWLRKFLTGRDKLMAMLYEPASSGKSDIVISGSGKARDVRKPINGVPLLPDSLGIAARPRLLGGKCRAL</sequence>